<dbReference type="CDD" id="cd22231">
    <property type="entry name" value="RHH_NikR_HicB-like"/>
    <property type="match status" value="1"/>
</dbReference>
<dbReference type="Proteomes" id="UP000600363">
    <property type="component" value="Unassembled WGS sequence"/>
</dbReference>
<protein>
    <submittedName>
        <fullName evidence="2">Ribbon-helix-helix protein, CopG family</fullName>
    </submittedName>
</protein>
<evidence type="ECO:0000259" key="1">
    <source>
        <dbReference type="Pfam" id="PF01402"/>
    </source>
</evidence>
<dbReference type="AlphaFoldDB" id="A0A832RY84"/>
<name>A0A832RY84_9EURY</name>
<proteinExistence type="predicted"/>
<gene>
    <name evidence="2" type="ORF">HA299_05435</name>
</gene>
<dbReference type="Gene3D" id="1.10.1220.10">
    <property type="entry name" value="Met repressor-like"/>
    <property type="match status" value="1"/>
</dbReference>
<evidence type="ECO:0000313" key="3">
    <source>
        <dbReference type="Proteomes" id="UP000600363"/>
    </source>
</evidence>
<dbReference type="InterPro" id="IPR013321">
    <property type="entry name" value="Arc_rbn_hlx_hlx"/>
</dbReference>
<dbReference type="EMBL" id="DUIH01000017">
    <property type="protein sequence ID" value="HIH70034.1"/>
    <property type="molecule type" value="Genomic_DNA"/>
</dbReference>
<organism evidence="2 3">
    <name type="scientific">Methermicoccus shengliensis</name>
    <dbReference type="NCBI Taxonomy" id="660064"/>
    <lineage>
        <taxon>Archaea</taxon>
        <taxon>Methanobacteriati</taxon>
        <taxon>Methanobacteriota</taxon>
        <taxon>Stenosarchaea group</taxon>
        <taxon>Methanomicrobia</taxon>
        <taxon>Methanosarcinales</taxon>
        <taxon>Methermicoccaceae</taxon>
        <taxon>Methermicoccus</taxon>
    </lineage>
</organism>
<dbReference type="RefSeq" id="WP_042686371.1">
    <property type="nucleotide sequence ID" value="NZ_DUIH01000017.1"/>
</dbReference>
<dbReference type="InterPro" id="IPR010985">
    <property type="entry name" value="Ribbon_hlx_hlx"/>
</dbReference>
<evidence type="ECO:0000313" key="2">
    <source>
        <dbReference type="EMBL" id="HIH70034.1"/>
    </source>
</evidence>
<reference evidence="2" key="1">
    <citation type="journal article" date="2020" name="bioRxiv">
        <title>A rank-normalized archaeal taxonomy based on genome phylogeny resolves widespread incomplete and uneven classifications.</title>
        <authorList>
            <person name="Rinke C."/>
            <person name="Chuvochina M."/>
            <person name="Mussig A.J."/>
            <person name="Chaumeil P.-A."/>
            <person name="Waite D.W."/>
            <person name="Whitman W.B."/>
            <person name="Parks D.H."/>
            <person name="Hugenholtz P."/>
        </authorList>
    </citation>
    <scope>NUCLEOTIDE SEQUENCE</scope>
    <source>
        <strain evidence="2">UBA12518</strain>
    </source>
</reference>
<accession>A0A832RY84</accession>
<dbReference type="InterPro" id="IPR002145">
    <property type="entry name" value="CopG"/>
</dbReference>
<dbReference type="SUPFAM" id="SSF47598">
    <property type="entry name" value="Ribbon-helix-helix"/>
    <property type="match status" value="1"/>
</dbReference>
<dbReference type="GO" id="GO:0006355">
    <property type="term" value="P:regulation of DNA-templated transcription"/>
    <property type="evidence" value="ECO:0007669"/>
    <property type="project" value="InterPro"/>
</dbReference>
<comment type="caution">
    <text evidence="2">The sequence shown here is derived from an EMBL/GenBank/DDBJ whole genome shotgun (WGS) entry which is preliminary data.</text>
</comment>
<feature type="domain" description="Ribbon-helix-helix protein CopG" evidence="1">
    <location>
        <begin position="2"/>
        <end position="42"/>
    </location>
</feature>
<dbReference type="Pfam" id="PF01402">
    <property type="entry name" value="RHH_1"/>
    <property type="match status" value="1"/>
</dbReference>
<sequence length="58" mass="6787">MERVTIRLPRQQVEMLQLMVDVGDYPSVSEAIRAAIRKLIDERADRVMERLKELSEMA</sequence>